<name>A0A1F7WCV2_9BACT</name>
<feature type="region of interest" description="Disordered" evidence="1">
    <location>
        <begin position="32"/>
        <end position="60"/>
    </location>
</feature>
<protein>
    <submittedName>
        <fullName evidence="2">Uncharacterized protein</fullName>
    </submittedName>
</protein>
<comment type="caution">
    <text evidence="2">The sequence shown here is derived from an EMBL/GenBank/DDBJ whole genome shotgun (WGS) entry which is preliminary data.</text>
</comment>
<evidence type="ECO:0000313" key="2">
    <source>
        <dbReference type="EMBL" id="OGM00656.1"/>
    </source>
</evidence>
<evidence type="ECO:0000256" key="1">
    <source>
        <dbReference type="SAM" id="MobiDB-lite"/>
    </source>
</evidence>
<accession>A0A1F7WCV2</accession>
<reference evidence="2 3" key="1">
    <citation type="journal article" date="2016" name="Nat. Commun.">
        <title>Thousands of microbial genomes shed light on interconnected biogeochemical processes in an aquifer system.</title>
        <authorList>
            <person name="Anantharaman K."/>
            <person name="Brown C.T."/>
            <person name="Hug L.A."/>
            <person name="Sharon I."/>
            <person name="Castelle C.J."/>
            <person name="Probst A.J."/>
            <person name="Thomas B.C."/>
            <person name="Singh A."/>
            <person name="Wilkins M.J."/>
            <person name="Karaoz U."/>
            <person name="Brodie E.L."/>
            <person name="Williams K.H."/>
            <person name="Hubbard S.S."/>
            <person name="Banfield J.F."/>
        </authorList>
    </citation>
    <scope>NUCLEOTIDE SEQUENCE [LARGE SCALE GENOMIC DNA]</scope>
</reference>
<dbReference type="AlphaFoldDB" id="A0A1F7WCV2"/>
<dbReference type="Proteomes" id="UP000176988">
    <property type="component" value="Unassembled WGS sequence"/>
</dbReference>
<feature type="compositionally biased region" description="Polar residues" evidence="1">
    <location>
        <begin position="32"/>
        <end position="42"/>
    </location>
</feature>
<proteinExistence type="predicted"/>
<dbReference type="EMBL" id="MGFG01000027">
    <property type="protein sequence ID" value="OGM00656.1"/>
    <property type="molecule type" value="Genomic_DNA"/>
</dbReference>
<organism evidence="2 3">
    <name type="scientific">Candidatus Uhrbacteria bacterium RIFOXYC2_FULL_47_19</name>
    <dbReference type="NCBI Taxonomy" id="1802424"/>
    <lineage>
        <taxon>Bacteria</taxon>
        <taxon>Candidatus Uhriibacteriota</taxon>
    </lineage>
</organism>
<evidence type="ECO:0000313" key="3">
    <source>
        <dbReference type="Proteomes" id="UP000176988"/>
    </source>
</evidence>
<sequence>MAILKSVLNRCERGALRIQDAVKQTLPDLRLQSSWEQKSSARGGQDRNPDLPSQRKNTFDGWLNGAAPQISCQENTELFVGTEICPAGR</sequence>
<gene>
    <name evidence="2" type="ORF">A2480_00945</name>
</gene>